<sequence length="185" mass="20585">MSVVGIIYLTAGGRSRKKRGNIDTSQPTFLVNTANQQAHSLTNNPLFIQPLPVYVDKWEDLTGWTDTKTEEIHDPIPVPAPPLRAEKLRYIGEDNGVWGIGCIPFTDEGERQREMVTTHQEALNLAEARQARATHGNILLQWAFMGILGLCLMLVLLIAFVVVQAKFIDKPEPTASLTVGQVPQW</sequence>
<proteinExistence type="predicted"/>
<comment type="caution">
    <text evidence="2">The sequence shown here is derived from an EMBL/GenBank/DDBJ whole genome shotgun (WGS) entry which is preliminary data.</text>
</comment>
<accession>A0A0F9JR68</accession>
<gene>
    <name evidence="2" type="ORF">LCGC14_1727470</name>
</gene>
<reference evidence="2" key="1">
    <citation type="journal article" date="2015" name="Nature">
        <title>Complex archaea that bridge the gap between prokaryotes and eukaryotes.</title>
        <authorList>
            <person name="Spang A."/>
            <person name="Saw J.H."/>
            <person name="Jorgensen S.L."/>
            <person name="Zaremba-Niedzwiedzka K."/>
            <person name="Martijn J."/>
            <person name="Lind A.E."/>
            <person name="van Eijk R."/>
            <person name="Schleper C."/>
            <person name="Guy L."/>
            <person name="Ettema T.J."/>
        </authorList>
    </citation>
    <scope>NUCLEOTIDE SEQUENCE</scope>
</reference>
<keyword evidence="1" id="KW-1133">Transmembrane helix</keyword>
<keyword evidence="1" id="KW-0472">Membrane</keyword>
<keyword evidence="1" id="KW-0812">Transmembrane</keyword>
<name>A0A0F9JR68_9ZZZZ</name>
<protein>
    <submittedName>
        <fullName evidence="2">Uncharacterized protein</fullName>
    </submittedName>
</protein>
<evidence type="ECO:0000256" key="1">
    <source>
        <dbReference type="SAM" id="Phobius"/>
    </source>
</evidence>
<organism evidence="2">
    <name type="scientific">marine sediment metagenome</name>
    <dbReference type="NCBI Taxonomy" id="412755"/>
    <lineage>
        <taxon>unclassified sequences</taxon>
        <taxon>metagenomes</taxon>
        <taxon>ecological metagenomes</taxon>
    </lineage>
</organism>
<feature type="transmembrane region" description="Helical" evidence="1">
    <location>
        <begin position="139"/>
        <end position="163"/>
    </location>
</feature>
<evidence type="ECO:0000313" key="2">
    <source>
        <dbReference type="EMBL" id="KKM08081.1"/>
    </source>
</evidence>
<dbReference type="AlphaFoldDB" id="A0A0F9JR68"/>
<dbReference type="EMBL" id="LAZR01015629">
    <property type="protein sequence ID" value="KKM08081.1"/>
    <property type="molecule type" value="Genomic_DNA"/>
</dbReference>